<dbReference type="EMBL" id="LAZR01016438">
    <property type="protein sequence ID" value="KKM04505.1"/>
    <property type="molecule type" value="Genomic_DNA"/>
</dbReference>
<comment type="caution">
    <text evidence="1">The sequence shown here is derived from an EMBL/GenBank/DDBJ whole genome shotgun (WGS) entry which is preliminary data.</text>
</comment>
<gene>
    <name evidence="1" type="ORF">LCGC14_1763580</name>
</gene>
<name>A0A0F9H0B3_9ZZZZ</name>
<proteinExistence type="predicted"/>
<sequence length="518" mass="57823">MPGVRMMYKKSILFEIVQRKNPGTPVESFTLTIPPENMEIEEDQRISETETFGGVFLDDYGEGLKPIRISGHTGGSTLRLTYSRGSSKNKGKKFDGRSAFFYFRDTLMRYKSVESRKTTYQNYDLYIYDLSTIPAKQDISMYPIENIAEGYACYLKKFKMTRSKERPLFYNYSIELVAVRALGTYNEMAKSPVPSTNNPLSLIGALRRGLRLTKGYFTDVRNVMDSVSDVLDVIDDLEGQLRAFINQAGDLVYYPFALASRVLTMIVGLTDLAEAAYTTMVVTAGKSETTFYNILSILRGTSSSSAALVAYSKTPDASARLINKISREDSRVQSSIAQFKDLTEQESEITSNVLSQSIATETIYYIYGYIIVSARQDTTLERLSIEYFDSVDFIELIAIFNGIKGDSEIESGDQIRIPVITKGKNPENNYVYSDLRGDIYGSDIRLDASGKVVVMASGDLARVEGVDNLVQAANLRLNDQLGSRLRLTLYGIQDSIGFARGETTPVAYVIVGIKDTLM</sequence>
<organism evidence="1">
    <name type="scientific">marine sediment metagenome</name>
    <dbReference type="NCBI Taxonomy" id="412755"/>
    <lineage>
        <taxon>unclassified sequences</taxon>
        <taxon>metagenomes</taxon>
        <taxon>ecological metagenomes</taxon>
    </lineage>
</organism>
<dbReference type="Pfam" id="PF23980">
    <property type="entry name" value="Phage_tail_tube_init"/>
    <property type="match status" value="1"/>
</dbReference>
<reference evidence="1" key="1">
    <citation type="journal article" date="2015" name="Nature">
        <title>Complex archaea that bridge the gap between prokaryotes and eukaryotes.</title>
        <authorList>
            <person name="Spang A."/>
            <person name="Saw J.H."/>
            <person name="Jorgensen S.L."/>
            <person name="Zaremba-Niedzwiedzka K."/>
            <person name="Martijn J."/>
            <person name="Lind A.E."/>
            <person name="van Eijk R."/>
            <person name="Schleper C."/>
            <person name="Guy L."/>
            <person name="Ettema T.J."/>
        </authorList>
    </citation>
    <scope>NUCLEOTIDE SEQUENCE</scope>
</reference>
<accession>A0A0F9H0B3</accession>
<dbReference type="AlphaFoldDB" id="A0A0F9H0B3"/>
<dbReference type="InterPro" id="IPR056958">
    <property type="entry name" value="Phage_tail_tube_init_put"/>
</dbReference>
<feature type="non-terminal residue" evidence="1">
    <location>
        <position position="518"/>
    </location>
</feature>
<evidence type="ECO:0000313" key="1">
    <source>
        <dbReference type="EMBL" id="KKM04505.1"/>
    </source>
</evidence>
<protein>
    <submittedName>
        <fullName evidence="1">Uncharacterized protein</fullName>
    </submittedName>
</protein>